<dbReference type="Proteomes" id="UP000241447">
    <property type="component" value="Chromosome"/>
</dbReference>
<evidence type="ECO:0000313" key="1">
    <source>
        <dbReference type="EMBL" id="AVW92665.1"/>
    </source>
</evidence>
<gene>
    <name evidence="1" type="ORF">DA792_17485</name>
</gene>
<dbReference type="EMBL" id="CP028475">
    <property type="protein sequence ID" value="AVW92665.1"/>
    <property type="molecule type" value="Genomic_DNA"/>
</dbReference>
<accession>A0A2R4M663</accession>
<dbReference type="AlphaFoldDB" id="A0A2R4M663"/>
<sequence>MWGVEGGLEVWSIYQGGFCPLSHAGISLPISGFKRRLFAKNCRKMRGILRGHGKLARKNISIV</sequence>
<reference evidence="1 2" key="1">
    <citation type="submission" date="2018-03" db="EMBL/GenBank/DDBJ databases">
        <title>The Complete Genome of Celeribacter baekdonensis strain LH4, a Thiosulfate-Oxidizing Alphaproteobacterium Isolated from Gulf of Mexico Continental Slope Sediments.</title>
        <authorList>
            <person name="Flood B.E."/>
            <person name="Bailey J.V."/>
            <person name="Leprich D."/>
        </authorList>
    </citation>
    <scope>NUCLEOTIDE SEQUENCE [LARGE SCALE GENOMIC DNA]</scope>
    <source>
        <strain evidence="1 2">LH4</strain>
    </source>
</reference>
<protein>
    <submittedName>
        <fullName evidence="1">Uncharacterized protein</fullName>
    </submittedName>
</protein>
<proteinExistence type="predicted"/>
<name>A0A2R4M663_9RHOB</name>
<organism evidence="1 2">
    <name type="scientific">Celeribacter baekdonensis</name>
    <dbReference type="NCBI Taxonomy" id="875171"/>
    <lineage>
        <taxon>Bacteria</taxon>
        <taxon>Pseudomonadati</taxon>
        <taxon>Pseudomonadota</taxon>
        <taxon>Alphaproteobacteria</taxon>
        <taxon>Rhodobacterales</taxon>
        <taxon>Roseobacteraceae</taxon>
        <taxon>Celeribacter</taxon>
    </lineage>
</organism>
<dbReference type="KEGG" id="cbak:DA792_17485"/>
<evidence type="ECO:0000313" key="2">
    <source>
        <dbReference type="Proteomes" id="UP000241447"/>
    </source>
</evidence>